<feature type="region of interest" description="Disordered" evidence="4">
    <location>
        <begin position="164"/>
        <end position="208"/>
    </location>
</feature>
<reference evidence="8" key="1">
    <citation type="journal article" date="2020" name="bioRxiv">
        <title>Whole genome comparisons of ergot fungi reveals the divergence and evolution of species within the genus Claviceps are the result of varying mechanisms driving genome evolution and host range expansion.</title>
        <authorList>
            <person name="Wyka S.A."/>
            <person name="Mondo S.J."/>
            <person name="Liu M."/>
            <person name="Dettman J."/>
            <person name="Nalam V."/>
            <person name="Broders K.D."/>
        </authorList>
    </citation>
    <scope>NUCLEOTIDE SEQUENCE</scope>
    <source>
        <strain evidence="8">CCC 489</strain>
    </source>
</reference>
<dbReference type="GO" id="GO:0005655">
    <property type="term" value="C:nucleolar ribonuclease P complex"/>
    <property type="evidence" value="ECO:0007669"/>
    <property type="project" value="InterPro"/>
</dbReference>
<organism evidence="8 9">
    <name type="scientific">Claviceps africana</name>
    <dbReference type="NCBI Taxonomy" id="83212"/>
    <lineage>
        <taxon>Eukaryota</taxon>
        <taxon>Fungi</taxon>
        <taxon>Dikarya</taxon>
        <taxon>Ascomycota</taxon>
        <taxon>Pezizomycotina</taxon>
        <taxon>Sordariomycetes</taxon>
        <taxon>Hypocreomycetidae</taxon>
        <taxon>Hypocreales</taxon>
        <taxon>Clavicipitaceae</taxon>
        <taxon>Claviceps</taxon>
    </lineage>
</organism>
<feature type="compositionally biased region" description="Low complexity" evidence="4">
    <location>
        <begin position="164"/>
        <end position="184"/>
    </location>
</feature>
<feature type="compositionally biased region" description="Low complexity" evidence="4">
    <location>
        <begin position="722"/>
        <end position="736"/>
    </location>
</feature>
<feature type="region of interest" description="Disordered" evidence="4">
    <location>
        <begin position="706"/>
        <end position="748"/>
    </location>
</feature>
<evidence type="ECO:0000256" key="3">
    <source>
        <dbReference type="ARBA" id="ARBA00023242"/>
    </source>
</evidence>
<feature type="compositionally biased region" description="Pro residues" evidence="4">
    <location>
        <begin position="824"/>
        <end position="839"/>
    </location>
</feature>
<evidence type="ECO:0000259" key="6">
    <source>
        <dbReference type="Pfam" id="PF08170"/>
    </source>
</evidence>
<dbReference type="EMBL" id="SRPY01000040">
    <property type="protein sequence ID" value="KAG5929798.1"/>
    <property type="molecule type" value="Genomic_DNA"/>
</dbReference>
<evidence type="ECO:0000259" key="5">
    <source>
        <dbReference type="Pfam" id="PF06978"/>
    </source>
</evidence>
<keyword evidence="2" id="KW-0819">tRNA processing</keyword>
<feature type="compositionally biased region" description="Polar residues" evidence="4">
    <location>
        <begin position="76"/>
        <end position="86"/>
    </location>
</feature>
<evidence type="ECO:0000313" key="9">
    <source>
        <dbReference type="Proteomes" id="UP000811619"/>
    </source>
</evidence>
<gene>
    <name evidence="8" type="ORF">E4U42_004522</name>
</gene>
<dbReference type="InterPro" id="IPR055079">
    <property type="entry name" value="POP1_C"/>
</dbReference>
<dbReference type="InterPro" id="IPR009723">
    <property type="entry name" value="Pop1_N"/>
</dbReference>
<sequence length="977" mass="107015">MAPKPGPSSAKRGAAPAGGANGRSDVFRQKMAKVYAARHIPAQPADAALKDGQLDLQAFLKAHEFEINALQQSMATSKAVSSSRAFQQVPRGLRRRTASHNPKRVPRRLRAKARREMLDDNTPTVEARKRRPRTTRARIRAEVAKRLGLLAARKRRRLLKAAASKARLSSAAEPPADAPARASSKLQPRPKIRRNMLNDPPKAPARFRKRQMNKTWLPTHKWHAKRARMTQPSSPLWRFAIPLTPNEKVYRAAHRAQGERGTLVWDTSYVSTIGLYGKPAGIETVLRSMGVTQESCWDEKGRKWNMGLRAWSGLLSRERGEGQTRWIGPATVLWNPKAIPLPTDGPDVAEKYRRDTRQVLIRLSPAAFLEAFTELVRLCKMKGLDVFVEDLRFEIGSIELTGPASTETLLGTMTPYNTKSQPRNNHAGLFECLKTVTNPASLPANAVLGFSIQDPRLRYPPRKMELPADADGDGDGGPATTAAAAAAASDVMELLATWPAEKELGPYGLFDRGTRFRATCLPSQMAISKRKSLATPGSFLKPSQLTDPPIPVILVATRAPDSLLSQGTWTVLMPWKCVLPLWYSIVHCPLVSGWNPRFAGLHETMQVAFERGLPWFPRDFLATDAGATWELEQRKERAKQHEKRPKSKRIAYSSLDLGAGRRGEVGDGHACDFELIFGLPWPDENRGEEDGEEDVAADGAADSEAMDLDIDRPPPQGPPQPHQLAPAAAAGPAAQQESSTGLEPSSSLRRLNSMAKADFLALIRTPVPITNTNTTTTSIPPNTIINVRLRLLSGGTVTTCARIYRLPSAPPLRPTSPDAQVPATLPPPETPSGTPPTLPPDLRAQWLAQLPPPRGKRPPPPERPHRRPRPSTPSSRQQQQQQLLAQALLKAPPELHASSAPNSTSMCGHPLVPDADDLVGFVTTGSYCLRDGKASAQASLAVDKVLADVRRNPREGHLCIVRNAGGQVGWLARWEVV</sequence>
<evidence type="ECO:0000259" key="7">
    <source>
        <dbReference type="Pfam" id="PF22770"/>
    </source>
</evidence>
<feature type="compositionally biased region" description="Low complexity" evidence="4">
    <location>
        <begin position="872"/>
        <end position="882"/>
    </location>
</feature>
<feature type="region of interest" description="Disordered" evidence="4">
    <location>
        <begin position="1"/>
        <end position="25"/>
    </location>
</feature>
<name>A0A8K0JCM1_9HYPO</name>
<keyword evidence="3" id="KW-0539">Nucleus</keyword>
<dbReference type="GO" id="GO:0001682">
    <property type="term" value="P:tRNA 5'-leader removal"/>
    <property type="evidence" value="ECO:0007669"/>
    <property type="project" value="InterPro"/>
</dbReference>
<feature type="region of interest" description="Disordered" evidence="4">
    <location>
        <begin position="463"/>
        <end position="483"/>
    </location>
</feature>
<dbReference type="GO" id="GO:0000172">
    <property type="term" value="C:ribonuclease MRP complex"/>
    <property type="evidence" value="ECO:0007669"/>
    <property type="project" value="InterPro"/>
</dbReference>
<keyword evidence="9" id="KW-1185">Reference proteome</keyword>
<dbReference type="PANTHER" id="PTHR22731">
    <property type="entry name" value="RIBONUCLEASES P/MRP PROTEIN SUBUNIT POP1"/>
    <property type="match status" value="1"/>
</dbReference>
<feature type="compositionally biased region" description="Low complexity" evidence="4">
    <location>
        <begin position="7"/>
        <end position="24"/>
    </location>
</feature>
<comment type="caution">
    <text evidence="8">The sequence shown here is derived from an EMBL/GenBank/DDBJ whole genome shotgun (WGS) entry which is preliminary data.</text>
</comment>
<dbReference type="Pfam" id="PF22770">
    <property type="entry name" value="POP1_C"/>
    <property type="match status" value="1"/>
</dbReference>
<dbReference type="InterPro" id="IPR012590">
    <property type="entry name" value="POPLD_dom"/>
</dbReference>
<feature type="compositionally biased region" description="Basic residues" evidence="4">
    <location>
        <begin position="92"/>
        <end position="105"/>
    </location>
</feature>
<dbReference type="PANTHER" id="PTHR22731:SF3">
    <property type="entry name" value="RIBONUCLEASES P_MRP PROTEIN SUBUNIT POP1"/>
    <property type="match status" value="1"/>
</dbReference>
<feature type="domain" description="POPLD" evidence="6">
    <location>
        <begin position="568"/>
        <end position="673"/>
    </location>
</feature>
<feature type="region of interest" description="Disordered" evidence="4">
    <location>
        <begin position="76"/>
        <end position="105"/>
    </location>
</feature>
<evidence type="ECO:0000256" key="4">
    <source>
        <dbReference type="SAM" id="MobiDB-lite"/>
    </source>
</evidence>
<evidence type="ECO:0000313" key="8">
    <source>
        <dbReference type="EMBL" id="KAG5929798.1"/>
    </source>
</evidence>
<proteinExistence type="predicted"/>
<dbReference type="Pfam" id="PF06978">
    <property type="entry name" value="POP1_N"/>
    <property type="match status" value="1"/>
</dbReference>
<dbReference type="Pfam" id="PF08170">
    <property type="entry name" value="POPLD"/>
    <property type="match status" value="1"/>
</dbReference>
<dbReference type="Proteomes" id="UP000811619">
    <property type="component" value="Unassembled WGS sequence"/>
</dbReference>
<dbReference type="InterPro" id="IPR039182">
    <property type="entry name" value="Pop1"/>
</dbReference>
<feature type="domain" description="Pop1 N-terminal" evidence="5">
    <location>
        <begin position="59"/>
        <end position="277"/>
    </location>
</feature>
<dbReference type="OrthoDB" id="442863at2759"/>
<evidence type="ECO:0000256" key="1">
    <source>
        <dbReference type="ARBA" id="ARBA00004123"/>
    </source>
</evidence>
<feature type="domain" description="POP1 C-terminal" evidence="7">
    <location>
        <begin position="784"/>
        <end position="976"/>
    </location>
</feature>
<protein>
    <submittedName>
        <fullName evidence="8">Uncharacterized protein</fullName>
    </submittedName>
</protein>
<dbReference type="AlphaFoldDB" id="A0A8K0JCM1"/>
<feature type="compositionally biased region" description="Polar residues" evidence="4">
    <location>
        <begin position="737"/>
        <end position="748"/>
    </location>
</feature>
<feature type="region of interest" description="Disordered" evidence="4">
    <location>
        <begin position="807"/>
        <end position="882"/>
    </location>
</feature>
<evidence type="ECO:0000256" key="2">
    <source>
        <dbReference type="ARBA" id="ARBA00022694"/>
    </source>
</evidence>
<comment type="subcellular location">
    <subcellularLocation>
        <location evidence="1">Nucleus</location>
    </subcellularLocation>
</comment>
<accession>A0A8K0JCM1</accession>